<keyword evidence="2" id="KW-0808">Transferase</keyword>
<feature type="region of interest" description="Disordered" evidence="1">
    <location>
        <begin position="90"/>
        <end position="267"/>
    </location>
</feature>
<dbReference type="GO" id="GO:0016757">
    <property type="term" value="F:glycosyltransferase activity"/>
    <property type="evidence" value="ECO:0007669"/>
    <property type="project" value="UniProtKB-KW"/>
</dbReference>
<organism evidence="2">
    <name type="scientific">uncultured Solirubrobacteraceae bacterium</name>
    <dbReference type="NCBI Taxonomy" id="1162706"/>
    <lineage>
        <taxon>Bacteria</taxon>
        <taxon>Bacillati</taxon>
        <taxon>Actinomycetota</taxon>
        <taxon>Thermoleophilia</taxon>
        <taxon>Solirubrobacterales</taxon>
        <taxon>Solirubrobacteraceae</taxon>
        <taxon>environmental samples</taxon>
    </lineage>
</organism>
<feature type="region of interest" description="Disordered" evidence="1">
    <location>
        <begin position="21"/>
        <end position="41"/>
    </location>
</feature>
<sequence length="267" mass="29664">GTGNRALRADDLHVRPDVRPGVHRRRLDRDQAAGRARPPGRLVLRDGLRGARRRSGRSQALVAGGGVLDHLRRPGRCAVLGCRARLVRRPDRRSRRRPAVGTMARRPGPDGRRSRRSRPRARLRDRARRLPARRRRRLRGAVRRAVGDGLSRRHRADDRRGASHAGLRGARDDRRRRGPLAAARRAAGRRSLRPVPGARRHRALPGRVRAPQRERAARAVARPVRLAGDDRARAGLAGTAPGPPGEVRHGRGAPGHGRRPRRTQPAL</sequence>
<evidence type="ECO:0000256" key="1">
    <source>
        <dbReference type="SAM" id="MobiDB-lite"/>
    </source>
</evidence>
<keyword evidence="2" id="KW-0328">Glycosyltransferase</keyword>
<feature type="compositionally biased region" description="Basic residues" evidence="1">
    <location>
        <begin position="256"/>
        <end position="267"/>
    </location>
</feature>
<proteinExistence type="predicted"/>
<feature type="compositionally biased region" description="Basic residues" evidence="1">
    <location>
        <begin position="113"/>
        <end position="142"/>
    </location>
</feature>
<feature type="non-terminal residue" evidence="2">
    <location>
        <position position="267"/>
    </location>
</feature>
<dbReference type="EMBL" id="CADCVP010000260">
    <property type="protein sequence ID" value="CAA9509437.1"/>
    <property type="molecule type" value="Genomic_DNA"/>
</dbReference>
<dbReference type="EC" id="2.4.99.-" evidence="2"/>
<reference evidence="2" key="1">
    <citation type="submission" date="2020-02" db="EMBL/GenBank/DDBJ databases">
        <authorList>
            <person name="Meier V. D."/>
        </authorList>
    </citation>
    <scope>NUCLEOTIDE SEQUENCE</scope>
    <source>
        <strain evidence="2">AVDCRST_MAG69</strain>
    </source>
</reference>
<dbReference type="AlphaFoldDB" id="A0A6J4SZG6"/>
<protein>
    <submittedName>
        <fullName evidence="2">Prolipoprotein diacylglyceryl transferase</fullName>
        <ecNumber evidence="2">2.4.99.-</ecNumber>
    </submittedName>
</protein>
<feature type="non-terminal residue" evidence="2">
    <location>
        <position position="1"/>
    </location>
</feature>
<keyword evidence="2" id="KW-0449">Lipoprotein</keyword>
<evidence type="ECO:0000313" key="2">
    <source>
        <dbReference type="EMBL" id="CAA9509437.1"/>
    </source>
</evidence>
<name>A0A6J4SZG6_9ACTN</name>
<gene>
    <name evidence="2" type="ORF">AVDCRST_MAG69-2399</name>
</gene>
<feature type="compositionally biased region" description="Basic residues" evidence="1">
    <location>
        <begin position="186"/>
        <end position="204"/>
    </location>
</feature>
<accession>A0A6J4SZG6</accession>